<evidence type="ECO:0000256" key="3">
    <source>
        <dbReference type="ARBA" id="ARBA00022989"/>
    </source>
</evidence>
<feature type="transmembrane region" description="Helical" evidence="5">
    <location>
        <begin position="98"/>
        <end position="116"/>
    </location>
</feature>
<feature type="transmembrane region" description="Helical" evidence="5">
    <location>
        <begin position="148"/>
        <end position="167"/>
    </location>
</feature>
<feature type="domain" description="EamA" evidence="6">
    <location>
        <begin position="9"/>
        <end position="138"/>
    </location>
</feature>
<sequence>MPLPPVVLASILILTAELCFAGVSALVKHLTTTLPYEQLVFFRNLFALIILLPWLYRKRATAFRTTQMPLHLLRALVGVVAMLLFFMVIAAIPLAQATLVLLMAPFIIPVISHFWLREHISAQLIAVIGLGFIGVLVFLNPWSNSLHPMVIVALFAAVCAAWAKTIIRKLSSTESPSKIVFYFSFFATLLSAIPLLIRWQPIDPAMWGLVALMGLLAVIGQLTMTRAFSIASPSRVGVFTYTSVIFAALMGYFIWQEPVTWYMVTGGVIIFIAGYYALRTPRRQVIATETDASADIRAKG</sequence>
<evidence type="ECO:0000256" key="4">
    <source>
        <dbReference type="ARBA" id="ARBA00023136"/>
    </source>
</evidence>
<feature type="transmembrane region" description="Helical" evidence="5">
    <location>
        <begin position="261"/>
        <end position="278"/>
    </location>
</feature>
<comment type="subcellular location">
    <subcellularLocation>
        <location evidence="1">Membrane</location>
        <topology evidence="1">Multi-pass membrane protein</topology>
    </subcellularLocation>
</comment>
<reference evidence="8 10" key="1">
    <citation type="journal article" date="2018" name="Front. Microbiol.">
        <title>Genome-Based Analysis Reveals the Taxonomy and Diversity of the Family Idiomarinaceae.</title>
        <authorList>
            <person name="Liu Y."/>
            <person name="Lai Q."/>
            <person name="Shao Z."/>
        </authorList>
    </citation>
    <scope>NUCLEOTIDE SEQUENCE [LARGE SCALE GENOMIC DNA]</scope>
    <source>
        <strain evidence="8 10">CF12-14</strain>
    </source>
</reference>
<dbReference type="OrthoDB" id="148351at2"/>
<dbReference type="RefSeq" id="WP_111569476.1">
    <property type="nucleotide sequence ID" value="NZ_PIPK01000007.1"/>
</dbReference>
<dbReference type="GO" id="GO:0016020">
    <property type="term" value="C:membrane"/>
    <property type="evidence" value="ECO:0007669"/>
    <property type="project" value="UniProtKB-SubCell"/>
</dbReference>
<comment type="caution">
    <text evidence="7">The sequence shown here is derived from an EMBL/GenBank/DDBJ whole genome shotgun (WGS) entry which is preliminary data.</text>
</comment>
<evidence type="ECO:0000256" key="5">
    <source>
        <dbReference type="SAM" id="Phobius"/>
    </source>
</evidence>
<dbReference type="Proteomes" id="UP000249203">
    <property type="component" value="Unassembled WGS sequence"/>
</dbReference>
<organism evidence="7 9">
    <name type="scientific">Aliidiomarina maris</name>
    <dbReference type="NCBI Taxonomy" id="531312"/>
    <lineage>
        <taxon>Bacteria</taxon>
        <taxon>Pseudomonadati</taxon>
        <taxon>Pseudomonadota</taxon>
        <taxon>Gammaproteobacteria</taxon>
        <taxon>Alteromonadales</taxon>
        <taxon>Idiomarinaceae</taxon>
        <taxon>Aliidiomarina</taxon>
    </lineage>
</organism>
<evidence type="ECO:0000313" key="7">
    <source>
        <dbReference type="EMBL" id="RAJ96810.1"/>
    </source>
</evidence>
<gene>
    <name evidence="7" type="ORF">B0I24_10717</name>
    <name evidence="8" type="ORF">CWE07_09185</name>
</gene>
<feature type="transmembrane region" description="Helical" evidence="5">
    <location>
        <begin position="179"/>
        <end position="199"/>
    </location>
</feature>
<feature type="transmembrane region" description="Helical" evidence="5">
    <location>
        <begin position="40"/>
        <end position="56"/>
    </location>
</feature>
<dbReference type="Pfam" id="PF00892">
    <property type="entry name" value="EamA"/>
    <property type="match status" value="2"/>
</dbReference>
<keyword evidence="4 5" id="KW-0472">Membrane</keyword>
<dbReference type="PANTHER" id="PTHR22911:SF6">
    <property type="entry name" value="SOLUTE CARRIER FAMILY 35 MEMBER G1"/>
    <property type="match status" value="1"/>
</dbReference>
<evidence type="ECO:0000313" key="10">
    <source>
        <dbReference type="Proteomes" id="UP000287865"/>
    </source>
</evidence>
<proteinExistence type="predicted"/>
<feature type="transmembrane region" description="Helical" evidence="5">
    <location>
        <begin position="205"/>
        <end position="224"/>
    </location>
</feature>
<keyword evidence="3 5" id="KW-1133">Transmembrane helix</keyword>
<name>A0A327WWD9_9GAMM</name>
<dbReference type="InterPro" id="IPR037185">
    <property type="entry name" value="EmrE-like"/>
</dbReference>
<evidence type="ECO:0000256" key="2">
    <source>
        <dbReference type="ARBA" id="ARBA00022692"/>
    </source>
</evidence>
<evidence type="ECO:0000313" key="9">
    <source>
        <dbReference type="Proteomes" id="UP000249203"/>
    </source>
</evidence>
<evidence type="ECO:0000259" key="6">
    <source>
        <dbReference type="Pfam" id="PF00892"/>
    </source>
</evidence>
<accession>A0A327WWD9</accession>
<feature type="transmembrane region" description="Helical" evidence="5">
    <location>
        <begin position="68"/>
        <end position="92"/>
    </location>
</feature>
<feature type="transmembrane region" description="Helical" evidence="5">
    <location>
        <begin position="236"/>
        <end position="255"/>
    </location>
</feature>
<keyword evidence="10" id="KW-1185">Reference proteome</keyword>
<dbReference type="EMBL" id="PIPK01000007">
    <property type="protein sequence ID" value="RUO24244.1"/>
    <property type="molecule type" value="Genomic_DNA"/>
</dbReference>
<protein>
    <submittedName>
        <fullName evidence="7">EamA-like transporter family protein</fullName>
    </submittedName>
    <submittedName>
        <fullName evidence="8">Multidrug DMT transporter permease</fullName>
    </submittedName>
</protein>
<dbReference type="AlphaFoldDB" id="A0A327WWD9"/>
<dbReference type="Proteomes" id="UP000287865">
    <property type="component" value="Unassembled WGS sequence"/>
</dbReference>
<dbReference type="PANTHER" id="PTHR22911">
    <property type="entry name" value="ACYL-MALONYL CONDENSING ENZYME-RELATED"/>
    <property type="match status" value="1"/>
</dbReference>
<dbReference type="EMBL" id="QLMD01000007">
    <property type="protein sequence ID" value="RAJ96810.1"/>
    <property type="molecule type" value="Genomic_DNA"/>
</dbReference>
<dbReference type="SUPFAM" id="SSF103481">
    <property type="entry name" value="Multidrug resistance efflux transporter EmrE"/>
    <property type="match status" value="2"/>
</dbReference>
<dbReference type="InterPro" id="IPR000620">
    <property type="entry name" value="EamA_dom"/>
</dbReference>
<evidence type="ECO:0000313" key="8">
    <source>
        <dbReference type="EMBL" id="RUO24244.1"/>
    </source>
</evidence>
<keyword evidence="2 5" id="KW-0812">Transmembrane</keyword>
<feature type="domain" description="EamA" evidence="6">
    <location>
        <begin position="149"/>
        <end position="273"/>
    </location>
</feature>
<evidence type="ECO:0000256" key="1">
    <source>
        <dbReference type="ARBA" id="ARBA00004141"/>
    </source>
</evidence>
<reference evidence="7 9" key="2">
    <citation type="submission" date="2018-06" db="EMBL/GenBank/DDBJ databases">
        <title>Genomic Encyclopedia of Type Strains, Phase III (KMG-III): the genomes of soil and plant-associated and newly described type strains.</title>
        <authorList>
            <person name="Whitman W."/>
        </authorList>
    </citation>
    <scope>NUCLEOTIDE SEQUENCE [LARGE SCALE GENOMIC DNA]</scope>
    <source>
        <strain evidence="7 9">CGMCC 1.15366</strain>
    </source>
</reference>
<feature type="transmembrane region" description="Helical" evidence="5">
    <location>
        <begin position="123"/>
        <end position="142"/>
    </location>
</feature>